<dbReference type="PANTHER" id="PTHR22801:SF63">
    <property type="entry name" value="C-TYPE LECTIN DOMAIN-CONTAINING PROTEIN"/>
    <property type="match status" value="1"/>
</dbReference>
<sequence length="291" mass="32426">MNIYLFIIASHTFRRDYTFDPELGGWLKYHPMPVEWQDAALRCHYEGAILASPLNEDIRKALTTIMANRAPVSTAIFTGISNTYSRTEYQSMEGVPISNIWLSWAASPKLNPSEENSIVLNVYGTVDVVPSSDPHPFICYRQTPYTELTKCGIEDTGYVLNQETGSCYKLSEQKLNWTNAYQSCAFDGAHLAIINSKAEADTLWNLAHKKSGEPSVLVGIQAWGARRTWLTVHGQSLSKAGYSEWRKGEPNNANGKEACGGIHAGNREEGILNDVECGTELYYICEIETAK</sequence>
<dbReference type="PROSITE" id="PS50041">
    <property type="entry name" value="C_TYPE_LECTIN_2"/>
    <property type="match status" value="1"/>
</dbReference>
<keyword evidence="1" id="KW-1015">Disulfide bond</keyword>
<evidence type="ECO:0000259" key="2">
    <source>
        <dbReference type="PROSITE" id="PS50041"/>
    </source>
</evidence>
<dbReference type="CDD" id="cd00037">
    <property type="entry name" value="CLECT"/>
    <property type="match status" value="2"/>
</dbReference>
<dbReference type="PANTHER" id="PTHR22801">
    <property type="entry name" value="LITHOSTATHINE"/>
    <property type="match status" value="1"/>
</dbReference>
<dbReference type="InterPro" id="IPR016187">
    <property type="entry name" value="CTDL_fold"/>
</dbReference>
<dbReference type="PROSITE" id="PS00615">
    <property type="entry name" value="C_TYPE_LECTIN_1"/>
    <property type="match status" value="1"/>
</dbReference>
<feature type="domain" description="C-type lectin" evidence="2">
    <location>
        <begin position="163"/>
        <end position="286"/>
    </location>
</feature>
<dbReference type="InterPro" id="IPR050801">
    <property type="entry name" value="Ca-Dep_Lectins_ImmuneDev"/>
</dbReference>
<comment type="caution">
    <text evidence="3">The sequence shown here is derived from an EMBL/GenBank/DDBJ whole genome shotgun (WGS) entry which is preliminary data.</text>
</comment>
<proteinExistence type="predicted"/>
<dbReference type="Proteomes" id="UP001549921">
    <property type="component" value="Unassembled WGS sequence"/>
</dbReference>
<dbReference type="Pfam" id="PF00059">
    <property type="entry name" value="Lectin_C"/>
    <property type="match status" value="2"/>
</dbReference>
<evidence type="ECO:0000313" key="3">
    <source>
        <dbReference type="EMBL" id="KAL0840833.1"/>
    </source>
</evidence>
<dbReference type="SUPFAM" id="SSF56436">
    <property type="entry name" value="C-type lectin-like"/>
    <property type="match status" value="2"/>
</dbReference>
<accession>A0ABD0TBT2</accession>
<dbReference type="SMART" id="SM00034">
    <property type="entry name" value="CLECT"/>
    <property type="match status" value="2"/>
</dbReference>
<name>A0ABD0TBT2_LOXSC</name>
<organism evidence="3 4">
    <name type="scientific">Loxostege sticticalis</name>
    <name type="common">Beet webworm moth</name>
    <dbReference type="NCBI Taxonomy" id="481309"/>
    <lineage>
        <taxon>Eukaryota</taxon>
        <taxon>Metazoa</taxon>
        <taxon>Ecdysozoa</taxon>
        <taxon>Arthropoda</taxon>
        <taxon>Hexapoda</taxon>
        <taxon>Insecta</taxon>
        <taxon>Pterygota</taxon>
        <taxon>Neoptera</taxon>
        <taxon>Endopterygota</taxon>
        <taxon>Lepidoptera</taxon>
        <taxon>Glossata</taxon>
        <taxon>Ditrysia</taxon>
        <taxon>Pyraloidea</taxon>
        <taxon>Crambidae</taxon>
        <taxon>Pyraustinae</taxon>
        <taxon>Loxostege</taxon>
    </lineage>
</organism>
<dbReference type="InterPro" id="IPR001304">
    <property type="entry name" value="C-type_lectin-like"/>
</dbReference>
<dbReference type="InterPro" id="IPR018378">
    <property type="entry name" value="C-type_lectin_CS"/>
</dbReference>
<dbReference type="Gene3D" id="3.10.100.10">
    <property type="entry name" value="Mannose-Binding Protein A, subunit A"/>
    <property type="match status" value="2"/>
</dbReference>
<reference evidence="3 4" key="1">
    <citation type="submission" date="2024-06" db="EMBL/GenBank/DDBJ databases">
        <title>A chromosome-level genome assembly of beet webworm, Loxostege sticticalis.</title>
        <authorList>
            <person name="Zhang Y."/>
        </authorList>
    </citation>
    <scope>NUCLEOTIDE SEQUENCE [LARGE SCALE GENOMIC DNA]</scope>
    <source>
        <strain evidence="3">AQ028</strain>
        <tissue evidence="3">Male pupae</tissue>
    </source>
</reference>
<protein>
    <recommendedName>
        <fullName evidence="2">C-type lectin domain-containing protein</fullName>
    </recommendedName>
</protein>
<evidence type="ECO:0000256" key="1">
    <source>
        <dbReference type="ARBA" id="ARBA00023157"/>
    </source>
</evidence>
<dbReference type="EMBL" id="JBEDNZ010000006">
    <property type="protein sequence ID" value="KAL0840833.1"/>
    <property type="molecule type" value="Genomic_DNA"/>
</dbReference>
<gene>
    <name evidence="3" type="ORF">ABMA28_014640</name>
</gene>
<dbReference type="InterPro" id="IPR016186">
    <property type="entry name" value="C-type_lectin-like/link_sf"/>
</dbReference>
<dbReference type="AlphaFoldDB" id="A0ABD0TBT2"/>
<evidence type="ECO:0000313" key="4">
    <source>
        <dbReference type="Proteomes" id="UP001549921"/>
    </source>
</evidence>